<accession>A0AA35K5Z2</accession>
<evidence type="ECO:0000313" key="2">
    <source>
        <dbReference type="Proteomes" id="UP001178461"/>
    </source>
</evidence>
<feature type="non-terminal residue" evidence="1">
    <location>
        <position position="188"/>
    </location>
</feature>
<organism evidence="1 2">
    <name type="scientific">Podarcis lilfordi</name>
    <name type="common">Lilford's wall lizard</name>
    <dbReference type="NCBI Taxonomy" id="74358"/>
    <lineage>
        <taxon>Eukaryota</taxon>
        <taxon>Metazoa</taxon>
        <taxon>Chordata</taxon>
        <taxon>Craniata</taxon>
        <taxon>Vertebrata</taxon>
        <taxon>Euteleostomi</taxon>
        <taxon>Lepidosauria</taxon>
        <taxon>Squamata</taxon>
        <taxon>Bifurcata</taxon>
        <taxon>Unidentata</taxon>
        <taxon>Episquamata</taxon>
        <taxon>Laterata</taxon>
        <taxon>Lacertibaenia</taxon>
        <taxon>Lacertidae</taxon>
        <taxon>Podarcis</taxon>
    </lineage>
</organism>
<proteinExistence type="predicted"/>
<reference evidence="1" key="1">
    <citation type="submission" date="2022-12" db="EMBL/GenBank/DDBJ databases">
        <authorList>
            <person name="Alioto T."/>
            <person name="Alioto T."/>
            <person name="Gomez Garrido J."/>
        </authorList>
    </citation>
    <scope>NUCLEOTIDE SEQUENCE</scope>
</reference>
<evidence type="ECO:0000313" key="1">
    <source>
        <dbReference type="EMBL" id="CAI5771359.1"/>
    </source>
</evidence>
<feature type="non-terminal residue" evidence="1">
    <location>
        <position position="1"/>
    </location>
</feature>
<name>A0AA35K5Z2_9SAUR</name>
<protein>
    <submittedName>
        <fullName evidence="1">VWFA domain-containing protein</fullName>
    </submittedName>
</protein>
<dbReference type="Proteomes" id="UP001178461">
    <property type="component" value="Chromosome 3"/>
</dbReference>
<gene>
    <name evidence="1" type="ORF">PODLI_1B005843</name>
</gene>
<keyword evidence="2" id="KW-1185">Reference proteome</keyword>
<dbReference type="EMBL" id="OX395128">
    <property type="protein sequence ID" value="CAI5771359.1"/>
    <property type="molecule type" value="Genomic_DNA"/>
</dbReference>
<dbReference type="AlphaFoldDB" id="A0AA35K5Z2"/>
<sequence>SGEANPVHQITSLPLLTTTPHWFSRAAMELSGSGAFLDQAHLVQKSFILLPATKGKCLAQEIGQQFLTQRHQANHRSYLPIVLGSKLTLTHSSSALPTALAPGGVQRPSTYGTTSPGMPLKGQGLFTTGPDLVECSVTRDQGPARLDIFPQGLQDRAVPPGLWGKGRQTSNSTIRWFITQLKPSAAKL</sequence>